<dbReference type="PANTHER" id="PTHR35849">
    <property type="entry name" value="BLR2341 PROTEIN"/>
    <property type="match status" value="1"/>
</dbReference>
<gene>
    <name evidence="2" type="ORF">MNBD_GAMMA17-1562</name>
</gene>
<dbReference type="Gene3D" id="3.30.750.24">
    <property type="entry name" value="STAS domain"/>
    <property type="match status" value="1"/>
</dbReference>
<dbReference type="Pfam" id="PF13466">
    <property type="entry name" value="STAS_2"/>
    <property type="match status" value="1"/>
</dbReference>
<organism evidence="2">
    <name type="scientific">hydrothermal vent metagenome</name>
    <dbReference type="NCBI Taxonomy" id="652676"/>
    <lineage>
        <taxon>unclassified sequences</taxon>
        <taxon>metagenomes</taxon>
        <taxon>ecological metagenomes</taxon>
    </lineage>
</organism>
<protein>
    <recommendedName>
        <fullName evidence="1">STAS domain-containing protein</fullName>
    </recommendedName>
</protein>
<dbReference type="SUPFAM" id="SSF52091">
    <property type="entry name" value="SpoIIaa-like"/>
    <property type="match status" value="1"/>
</dbReference>
<dbReference type="PANTHER" id="PTHR35849:SF2">
    <property type="entry name" value="BLR2341 PROTEIN"/>
    <property type="match status" value="1"/>
</dbReference>
<accession>A0A3B0Z703</accession>
<dbReference type="InterPro" id="IPR052746">
    <property type="entry name" value="MlaB_ABC_Transporter"/>
</dbReference>
<dbReference type="EMBL" id="UOFQ01000006">
    <property type="protein sequence ID" value="VAW84760.1"/>
    <property type="molecule type" value="Genomic_DNA"/>
</dbReference>
<dbReference type="InterPro" id="IPR002645">
    <property type="entry name" value="STAS_dom"/>
</dbReference>
<proteinExistence type="predicted"/>
<evidence type="ECO:0000313" key="2">
    <source>
        <dbReference type="EMBL" id="VAW84760.1"/>
    </source>
</evidence>
<reference evidence="2" key="1">
    <citation type="submission" date="2018-06" db="EMBL/GenBank/DDBJ databases">
        <authorList>
            <person name="Zhirakovskaya E."/>
        </authorList>
    </citation>
    <scope>NUCLEOTIDE SEQUENCE</scope>
</reference>
<evidence type="ECO:0000259" key="1">
    <source>
        <dbReference type="PROSITE" id="PS50801"/>
    </source>
</evidence>
<sequence length="105" mass="11703">MAKSTKKNKSTQHNNSIDCRDLVDISMVNEINQKLKDSLNSGQAISINISNIERIDTAGAQMLCAFYQDAKSKKIKFEWTTPSDIFLKSIEQLGLTEHLQISAAS</sequence>
<feature type="domain" description="STAS" evidence="1">
    <location>
        <begin position="23"/>
        <end position="105"/>
    </location>
</feature>
<name>A0A3B0Z703_9ZZZZ</name>
<dbReference type="InterPro" id="IPR036513">
    <property type="entry name" value="STAS_dom_sf"/>
</dbReference>
<dbReference type="PROSITE" id="PS50801">
    <property type="entry name" value="STAS"/>
    <property type="match status" value="1"/>
</dbReference>
<dbReference type="AlphaFoldDB" id="A0A3B0Z703"/>
<dbReference type="InterPro" id="IPR058548">
    <property type="entry name" value="MlaB-like_STAS"/>
</dbReference>